<sequence>APPYQNTSGVLVTGCDTNVLIQLLNNAIALGDTAGQLKEALGSNGHKADKLAEVKQYLEQQANK</sequence>
<gene>
    <name evidence="1" type="ORF">S12H4_13732</name>
</gene>
<feature type="non-terminal residue" evidence="1">
    <location>
        <position position="1"/>
    </location>
</feature>
<protein>
    <submittedName>
        <fullName evidence="1">Uncharacterized protein</fullName>
    </submittedName>
</protein>
<proteinExistence type="predicted"/>
<dbReference type="AlphaFoldDB" id="X1SDP3"/>
<organism evidence="1">
    <name type="scientific">marine sediment metagenome</name>
    <dbReference type="NCBI Taxonomy" id="412755"/>
    <lineage>
        <taxon>unclassified sequences</taxon>
        <taxon>metagenomes</taxon>
        <taxon>ecological metagenomes</taxon>
    </lineage>
</organism>
<accession>X1SDP3</accession>
<dbReference type="EMBL" id="BARW01006536">
    <property type="protein sequence ID" value="GAI77266.1"/>
    <property type="molecule type" value="Genomic_DNA"/>
</dbReference>
<name>X1SDP3_9ZZZZ</name>
<evidence type="ECO:0000313" key="1">
    <source>
        <dbReference type="EMBL" id="GAI77266.1"/>
    </source>
</evidence>
<comment type="caution">
    <text evidence="1">The sequence shown here is derived from an EMBL/GenBank/DDBJ whole genome shotgun (WGS) entry which is preliminary data.</text>
</comment>
<reference evidence="1" key="1">
    <citation type="journal article" date="2014" name="Front. Microbiol.">
        <title>High frequency of phylogenetically diverse reductive dehalogenase-homologous genes in deep subseafloor sedimentary metagenomes.</title>
        <authorList>
            <person name="Kawai M."/>
            <person name="Futagami T."/>
            <person name="Toyoda A."/>
            <person name="Takaki Y."/>
            <person name="Nishi S."/>
            <person name="Hori S."/>
            <person name="Arai W."/>
            <person name="Tsubouchi T."/>
            <person name="Morono Y."/>
            <person name="Uchiyama I."/>
            <person name="Ito T."/>
            <person name="Fujiyama A."/>
            <person name="Inagaki F."/>
            <person name="Takami H."/>
        </authorList>
    </citation>
    <scope>NUCLEOTIDE SEQUENCE</scope>
    <source>
        <strain evidence="1">Expedition CK06-06</strain>
    </source>
</reference>